<keyword evidence="5 7" id="KW-1133">Transmembrane helix</keyword>
<dbReference type="PATRIC" id="fig|29557.3.peg.550"/>
<gene>
    <name evidence="8" type="primary">chrA_2</name>
    <name evidence="8" type="ORF">MGALLINA_05430</name>
</gene>
<organism evidence="8 9">
    <name type="scientific">Mycoplasmopsis gallinarum</name>
    <dbReference type="NCBI Taxonomy" id="29557"/>
    <lineage>
        <taxon>Bacteria</taxon>
        <taxon>Bacillati</taxon>
        <taxon>Mycoplasmatota</taxon>
        <taxon>Mycoplasmoidales</taxon>
        <taxon>Metamycoplasmataceae</taxon>
        <taxon>Mycoplasmopsis</taxon>
    </lineage>
</organism>
<dbReference type="EMBL" id="LVLH01000046">
    <property type="protein sequence ID" value="OAB48698.1"/>
    <property type="molecule type" value="Genomic_DNA"/>
</dbReference>
<feature type="transmembrane region" description="Helical" evidence="7">
    <location>
        <begin position="178"/>
        <end position="198"/>
    </location>
</feature>
<dbReference type="GO" id="GO:0005886">
    <property type="term" value="C:plasma membrane"/>
    <property type="evidence" value="ECO:0007669"/>
    <property type="project" value="UniProtKB-SubCell"/>
</dbReference>
<keyword evidence="6 7" id="KW-0472">Membrane</keyword>
<evidence type="ECO:0000313" key="8">
    <source>
        <dbReference type="EMBL" id="OAB48698.1"/>
    </source>
</evidence>
<dbReference type="GO" id="GO:0015109">
    <property type="term" value="F:chromate transmembrane transporter activity"/>
    <property type="evidence" value="ECO:0007669"/>
    <property type="project" value="InterPro"/>
</dbReference>
<keyword evidence="4 7" id="KW-0812">Transmembrane</keyword>
<comment type="similarity">
    <text evidence="2">Belongs to the chromate ion transporter (CHR) (TC 2.A.51) family.</text>
</comment>
<evidence type="ECO:0000256" key="3">
    <source>
        <dbReference type="ARBA" id="ARBA00022475"/>
    </source>
</evidence>
<comment type="caution">
    <text evidence="8">The sequence shown here is derived from an EMBL/GenBank/DDBJ whole genome shotgun (WGS) entry which is preliminary data.</text>
</comment>
<keyword evidence="3" id="KW-1003">Cell membrane</keyword>
<comment type="subcellular location">
    <subcellularLocation>
        <location evidence="1">Cell membrane</location>
        <topology evidence="1">Multi-pass membrane protein</topology>
    </subcellularLocation>
</comment>
<dbReference type="STRING" id="29557.MGALLINA_05430"/>
<reference evidence="8 9" key="1">
    <citation type="submission" date="2016-03" db="EMBL/GenBank/DDBJ databases">
        <title>Genome sequence of Mycoplasma gallinarum strain Mgn_IPT.</title>
        <authorList>
            <person name="Yacoub E."/>
            <person name="Sirand-Pugnet P."/>
            <person name="Barre A."/>
            <person name="Maurier F."/>
            <person name="Blanchard A."/>
            <person name="Ben Abdelmoumen B.M."/>
        </authorList>
    </citation>
    <scope>NUCLEOTIDE SEQUENCE [LARGE SCALE GENOMIC DNA]</scope>
    <source>
        <strain evidence="8 9">Mgn_IPT</strain>
    </source>
</reference>
<proteinExistence type="inferred from homology"/>
<feature type="transmembrane region" description="Helical" evidence="7">
    <location>
        <begin position="86"/>
        <end position="114"/>
    </location>
</feature>
<evidence type="ECO:0000256" key="7">
    <source>
        <dbReference type="SAM" id="Phobius"/>
    </source>
</evidence>
<feature type="transmembrane region" description="Helical" evidence="7">
    <location>
        <begin position="205"/>
        <end position="224"/>
    </location>
</feature>
<evidence type="ECO:0000256" key="1">
    <source>
        <dbReference type="ARBA" id="ARBA00004651"/>
    </source>
</evidence>
<name>A0A168R833_9BACT</name>
<evidence type="ECO:0000256" key="5">
    <source>
        <dbReference type="ARBA" id="ARBA00022989"/>
    </source>
</evidence>
<protein>
    <submittedName>
        <fullName evidence="8">Chromate transport protein</fullName>
    </submittedName>
</protein>
<evidence type="ECO:0000256" key="6">
    <source>
        <dbReference type="ARBA" id="ARBA00023136"/>
    </source>
</evidence>
<dbReference type="OrthoDB" id="401329at2"/>
<dbReference type="RefSeq" id="WP_063626311.1">
    <property type="nucleotide sequence ID" value="NZ_LVLH01000046.1"/>
</dbReference>
<dbReference type="AlphaFoldDB" id="A0A168R833"/>
<sequence length="225" mass="25831">MLVGTLLILVLVIAISLSVFGGGQVFMPMFNWLWKLSNELFKTNISDNIINKVFTISNATPGVVSTKFAFFTGFIYFNYEGAQFNWWGIIFMLITYLVFCLPAILIMILAMKYLNKVKNNSYIKKALILIKPVVAGIMITIGVQLLLNIWLPFITFNEIGTYFAINWDKNKLGFFKNWRLIALLIYVPINIIINLILYKKLKIGLFYLMLGSIISSLLVFEPWLN</sequence>
<accession>A0A168R833</accession>
<dbReference type="Proteomes" id="UP000076983">
    <property type="component" value="Unassembled WGS sequence"/>
</dbReference>
<dbReference type="InterPro" id="IPR003370">
    <property type="entry name" value="Chromate_transpt"/>
</dbReference>
<evidence type="ECO:0000313" key="9">
    <source>
        <dbReference type="Proteomes" id="UP000076983"/>
    </source>
</evidence>
<evidence type="ECO:0000256" key="4">
    <source>
        <dbReference type="ARBA" id="ARBA00022692"/>
    </source>
</evidence>
<keyword evidence="9" id="KW-1185">Reference proteome</keyword>
<feature type="transmembrane region" description="Helical" evidence="7">
    <location>
        <begin position="126"/>
        <end position="147"/>
    </location>
</feature>
<dbReference type="Pfam" id="PF02417">
    <property type="entry name" value="Chromate_transp"/>
    <property type="match status" value="1"/>
</dbReference>
<evidence type="ECO:0000256" key="2">
    <source>
        <dbReference type="ARBA" id="ARBA00005262"/>
    </source>
</evidence>